<feature type="non-terminal residue" evidence="1">
    <location>
        <position position="1"/>
    </location>
</feature>
<name>A0A9N9KBW8_9GLOM</name>
<dbReference type="Gene3D" id="3.30.70.270">
    <property type="match status" value="1"/>
</dbReference>
<dbReference type="PANTHER" id="PTHR33064:SF37">
    <property type="entry name" value="RIBONUCLEASE H"/>
    <property type="match status" value="1"/>
</dbReference>
<sequence>HIVEIDGIKSDPQKVEKLEKLPLPRNITQLRAFIGLAFYYRRFIEGFAKKATPLYKLLQNNIEFI</sequence>
<evidence type="ECO:0000313" key="2">
    <source>
        <dbReference type="Proteomes" id="UP000789405"/>
    </source>
</evidence>
<gene>
    <name evidence="1" type="ORF">DERYTH_LOCUS26481</name>
</gene>
<dbReference type="InterPro" id="IPR043502">
    <property type="entry name" value="DNA/RNA_pol_sf"/>
</dbReference>
<keyword evidence="2" id="KW-1185">Reference proteome</keyword>
<dbReference type="Proteomes" id="UP000789405">
    <property type="component" value="Unassembled WGS sequence"/>
</dbReference>
<comment type="caution">
    <text evidence="1">The sequence shown here is derived from an EMBL/GenBank/DDBJ whole genome shotgun (WGS) entry which is preliminary data.</text>
</comment>
<accession>A0A9N9KBW8</accession>
<dbReference type="OrthoDB" id="5593162at2759"/>
<proteinExistence type="predicted"/>
<organism evidence="1 2">
    <name type="scientific">Dentiscutata erythropus</name>
    <dbReference type="NCBI Taxonomy" id="1348616"/>
    <lineage>
        <taxon>Eukaryota</taxon>
        <taxon>Fungi</taxon>
        <taxon>Fungi incertae sedis</taxon>
        <taxon>Mucoromycota</taxon>
        <taxon>Glomeromycotina</taxon>
        <taxon>Glomeromycetes</taxon>
        <taxon>Diversisporales</taxon>
        <taxon>Gigasporaceae</taxon>
        <taxon>Dentiscutata</taxon>
    </lineage>
</organism>
<dbReference type="AlphaFoldDB" id="A0A9N9KBW8"/>
<dbReference type="PANTHER" id="PTHR33064">
    <property type="entry name" value="POL PROTEIN"/>
    <property type="match status" value="1"/>
</dbReference>
<protein>
    <submittedName>
        <fullName evidence="1">15031_t:CDS:1</fullName>
    </submittedName>
</protein>
<dbReference type="SUPFAM" id="SSF56672">
    <property type="entry name" value="DNA/RNA polymerases"/>
    <property type="match status" value="1"/>
</dbReference>
<dbReference type="InterPro" id="IPR043128">
    <property type="entry name" value="Rev_trsase/Diguanyl_cyclase"/>
</dbReference>
<reference evidence="1" key="1">
    <citation type="submission" date="2021-06" db="EMBL/GenBank/DDBJ databases">
        <authorList>
            <person name="Kallberg Y."/>
            <person name="Tangrot J."/>
            <person name="Rosling A."/>
        </authorList>
    </citation>
    <scope>NUCLEOTIDE SEQUENCE</scope>
    <source>
        <strain evidence="1">MA453B</strain>
    </source>
</reference>
<evidence type="ECO:0000313" key="1">
    <source>
        <dbReference type="EMBL" id="CAG8817669.1"/>
    </source>
</evidence>
<dbReference type="EMBL" id="CAJVPY010055567">
    <property type="protein sequence ID" value="CAG8817669.1"/>
    <property type="molecule type" value="Genomic_DNA"/>
</dbReference>
<dbReference type="InterPro" id="IPR051320">
    <property type="entry name" value="Viral_Replic_Matur_Polypro"/>
</dbReference>